<feature type="domain" description="Ig-like" evidence="6">
    <location>
        <begin position="28"/>
        <end position="120"/>
    </location>
</feature>
<keyword evidence="3 4" id="KW-0472">Membrane</keyword>
<dbReference type="Proteomes" id="UP000291020">
    <property type="component" value="Unassembled WGS sequence"/>
</dbReference>
<evidence type="ECO:0000256" key="1">
    <source>
        <dbReference type="ARBA" id="ARBA00004370"/>
    </source>
</evidence>
<dbReference type="InterPro" id="IPR007110">
    <property type="entry name" value="Ig-like_dom"/>
</dbReference>
<dbReference type="STRING" id="38772.ENSGAGP00000017401"/>
<dbReference type="InterPro" id="IPR036179">
    <property type="entry name" value="Ig-like_dom_sf"/>
</dbReference>
<name>A0A452HQS5_9SAUR</name>
<organism evidence="7 8">
    <name type="scientific">Gopherus agassizii</name>
    <name type="common">Agassiz's desert tortoise</name>
    <dbReference type="NCBI Taxonomy" id="38772"/>
    <lineage>
        <taxon>Eukaryota</taxon>
        <taxon>Metazoa</taxon>
        <taxon>Chordata</taxon>
        <taxon>Craniata</taxon>
        <taxon>Vertebrata</taxon>
        <taxon>Euteleostomi</taxon>
        <taxon>Archelosauria</taxon>
        <taxon>Testudinata</taxon>
        <taxon>Testudines</taxon>
        <taxon>Cryptodira</taxon>
        <taxon>Durocryptodira</taxon>
        <taxon>Testudinoidea</taxon>
        <taxon>Testudinidae</taxon>
        <taxon>Gopherus</taxon>
    </lineage>
</organism>
<evidence type="ECO:0000256" key="3">
    <source>
        <dbReference type="ARBA" id="ARBA00023136"/>
    </source>
</evidence>
<feature type="signal peptide" evidence="5">
    <location>
        <begin position="1"/>
        <end position="16"/>
    </location>
</feature>
<keyword evidence="2 4" id="KW-0812">Transmembrane</keyword>
<dbReference type="Ensembl" id="ENSGAGT00000019851.1">
    <property type="protein sequence ID" value="ENSGAGP00000017402.1"/>
    <property type="gene ID" value="ENSGAGG00000012944.1"/>
</dbReference>
<dbReference type="InterPro" id="IPR003599">
    <property type="entry name" value="Ig_sub"/>
</dbReference>
<dbReference type="SMART" id="SM00406">
    <property type="entry name" value="IGv"/>
    <property type="match status" value="1"/>
</dbReference>
<feature type="chain" id="PRO_5044604504" description="Ig-like domain-containing protein" evidence="5">
    <location>
        <begin position="17"/>
        <end position="347"/>
    </location>
</feature>
<evidence type="ECO:0000256" key="2">
    <source>
        <dbReference type="ARBA" id="ARBA00022692"/>
    </source>
</evidence>
<comment type="subcellular location">
    <subcellularLocation>
        <location evidence="1">Membrane</location>
    </subcellularLocation>
</comment>
<keyword evidence="8" id="KW-1185">Reference proteome</keyword>
<evidence type="ECO:0000256" key="5">
    <source>
        <dbReference type="SAM" id="SignalP"/>
    </source>
</evidence>
<dbReference type="PROSITE" id="PS50835">
    <property type="entry name" value="IG_LIKE"/>
    <property type="match status" value="1"/>
</dbReference>
<reference evidence="7" key="2">
    <citation type="submission" date="2025-05" db="UniProtKB">
        <authorList>
            <consortium name="Ensembl"/>
        </authorList>
    </citation>
    <scope>IDENTIFICATION</scope>
</reference>
<reference evidence="8" key="1">
    <citation type="journal article" date="2017" name="PLoS ONE">
        <title>The Agassiz's desert tortoise genome provides a resource for the conservation of a threatened species.</title>
        <authorList>
            <person name="Tollis M."/>
            <person name="DeNardo D.F."/>
            <person name="Cornelius J.A."/>
            <person name="Dolby G.A."/>
            <person name="Edwards T."/>
            <person name="Henen B.T."/>
            <person name="Karl A.E."/>
            <person name="Murphy R.W."/>
            <person name="Kusumi K."/>
        </authorList>
    </citation>
    <scope>NUCLEOTIDE SEQUENCE [LARGE SCALE GENOMIC DNA]</scope>
</reference>
<dbReference type="GO" id="GO:0004888">
    <property type="term" value="F:transmembrane signaling receptor activity"/>
    <property type="evidence" value="ECO:0007669"/>
    <property type="project" value="TreeGrafter"/>
</dbReference>
<dbReference type="InterPro" id="IPR013783">
    <property type="entry name" value="Ig-like_fold"/>
</dbReference>
<dbReference type="PANTHER" id="PTHR11860:SF59">
    <property type="entry name" value="FAS APOPTOTIC INHIBITORY MOLECULE 3"/>
    <property type="match status" value="1"/>
</dbReference>
<dbReference type="InterPro" id="IPR050671">
    <property type="entry name" value="CD300_family_receptors"/>
</dbReference>
<keyword evidence="5" id="KW-0732">Signal</keyword>
<evidence type="ECO:0000313" key="7">
    <source>
        <dbReference type="Ensembl" id="ENSGAGP00000017401.1"/>
    </source>
</evidence>
<dbReference type="Gene3D" id="2.60.40.10">
    <property type="entry name" value="Immunoglobulins"/>
    <property type="match status" value="1"/>
</dbReference>
<dbReference type="SUPFAM" id="SSF48726">
    <property type="entry name" value="Immunoglobulin"/>
    <property type="match status" value="1"/>
</dbReference>
<proteinExistence type="predicted"/>
<evidence type="ECO:0000256" key="4">
    <source>
        <dbReference type="SAM" id="Phobius"/>
    </source>
</evidence>
<dbReference type="Ensembl" id="ENSGAGT00000019850.1">
    <property type="protein sequence ID" value="ENSGAGP00000017401.1"/>
    <property type="gene ID" value="ENSGAGG00000012944.1"/>
</dbReference>
<accession>A0A452HQS5</accession>
<dbReference type="AlphaFoldDB" id="A0A452HQS5"/>
<dbReference type="Pfam" id="PF07686">
    <property type="entry name" value="V-set"/>
    <property type="match status" value="1"/>
</dbReference>
<protein>
    <recommendedName>
        <fullName evidence="6">Ig-like domain-containing protein</fullName>
    </recommendedName>
</protein>
<dbReference type="GO" id="GO:0005886">
    <property type="term" value="C:plasma membrane"/>
    <property type="evidence" value="ECO:0007669"/>
    <property type="project" value="TreeGrafter"/>
</dbReference>
<evidence type="ECO:0000259" key="6">
    <source>
        <dbReference type="PROSITE" id="PS50835"/>
    </source>
</evidence>
<dbReference type="CDD" id="cd05716">
    <property type="entry name" value="IgV_pIgR_like"/>
    <property type="match status" value="1"/>
</dbReference>
<sequence length="347" mass="38047">MEFISMLLFLLQVSSAARRRIQVTGEAGGSITIKCPVKGISSRKFWCRELETGICGTIISTSPYISENYRNRISITEEPQEGIFQITITRLEEDDTGLYTCGTGYLNDRGSGRTLQVELNVSNGNVPPRTGMLSAEPLRRGRPIVVPAESGNKGADTQGVTQPQMINGAWAKYTSYAVPGIKFPQSMIITPADIIGSTVTNAVSGSTTKGIPKNSRTISYAHPRHTKRLLRSNYGNDVFQILIPVLLIMLLLVPSMIIIRKQLRGKKAASSETYGINLRLSALEHGHGHVPMENIYSVLPHRLQGADKNSKFTHNDSIPNSPSMVFPINSRCSLMSEGKILLSFTIV</sequence>
<dbReference type="PANTHER" id="PTHR11860">
    <property type="entry name" value="POLYMERIC-IMMUNOGLOBULIN RECEPTOR"/>
    <property type="match status" value="1"/>
</dbReference>
<keyword evidence="4" id="KW-1133">Transmembrane helix</keyword>
<evidence type="ECO:0000313" key="8">
    <source>
        <dbReference type="Proteomes" id="UP000291020"/>
    </source>
</evidence>
<dbReference type="InterPro" id="IPR013106">
    <property type="entry name" value="Ig_V-set"/>
</dbReference>
<feature type="transmembrane region" description="Helical" evidence="4">
    <location>
        <begin position="238"/>
        <end position="259"/>
    </location>
</feature>
<dbReference type="SMART" id="SM00409">
    <property type="entry name" value="IG"/>
    <property type="match status" value="1"/>
</dbReference>